<evidence type="ECO:0000256" key="1">
    <source>
        <dbReference type="ARBA" id="ARBA00004613"/>
    </source>
</evidence>
<keyword evidence="6" id="KW-0325">Glycoprotein</keyword>
<accession>A0ABY6LFU2</accession>
<name>A0ABY6LFU2_9ARAC</name>
<dbReference type="InterPro" id="IPR011992">
    <property type="entry name" value="EF-hand-dom_pair"/>
</dbReference>
<gene>
    <name evidence="8" type="ORF">LAZ67_17001180</name>
</gene>
<comment type="subcellular location">
    <subcellularLocation>
        <location evidence="1">Secreted</location>
    </subcellularLocation>
</comment>
<keyword evidence="2" id="KW-0964">Secreted</keyword>
<dbReference type="CDD" id="cd16231">
    <property type="entry name" value="EFh_SPARC_like"/>
    <property type="match status" value="1"/>
</dbReference>
<evidence type="ECO:0000313" key="9">
    <source>
        <dbReference type="Proteomes" id="UP001235939"/>
    </source>
</evidence>
<sequence>MLVILCLSSRDWLHDVGLWYLSNCVQRAYPAQVCSNHNETWESDCHLHRMRCLCMEGDYGRCLHAKHKHAHVDYFGPCKGESCCSPPLDRVPWVSGVPMAASLRAAGHHSSILIYNPNCTNQVTLEPFVDRREMCGAELGECTESEMADFPRRLREWLFTVMQALARQQDLPQPYLQMEEEAEHSSRRWVAAVIWKFCQLDVHPHDRWVSRHELFPLRAPLLSMEHCVAPFLDSCDVNRDHRISLVEWGSCLGLNPGELILFGGGPPHTRNTRCFNNVFILFSQ</sequence>
<dbReference type="Proteomes" id="UP001235939">
    <property type="component" value="Chromosome 17"/>
</dbReference>
<feature type="non-terminal residue" evidence="8">
    <location>
        <position position="1"/>
    </location>
</feature>
<keyword evidence="5" id="KW-1015">Disulfide bond</keyword>
<protein>
    <submittedName>
        <fullName evidence="8">SPARC</fullName>
    </submittedName>
</protein>
<keyword evidence="3" id="KW-0732">Signal</keyword>
<dbReference type="InterPro" id="IPR018247">
    <property type="entry name" value="EF_Hand_1_Ca_BS"/>
</dbReference>
<dbReference type="EMBL" id="CP092879">
    <property type="protein sequence ID" value="UYV79126.1"/>
    <property type="molecule type" value="Genomic_DNA"/>
</dbReference>
<evidence type="ECO:0000256" key="3">
    <source>
        <dbReference type="ARBA" id="ARBA00022729"/>
    </source>
</evidence>
<dbReference type="SUPFAM" id="SSF47473">
    <property type="entry name" value="EF-hand"/>
    <property type="match status" value="1"/>
</dbReference>
<keyword evidence="4" id="KW-0106">Calcium</keyword>
<dbReference type="Gene3D" id="1.10.238.10">
    <property type="entry name" value="EF-hand"/>
    <property type="match status" value="1"/>
</dbReference>
<proteinExistence type="predicted"/>
<evidence type="ECO:0000259" key="7">
    <source>
        <dbReference type="Pfam" id="PF10591"/>
    </source>
</evidence>
<organism evidence="8 9">
    <name type="scientific">Cordylochernes scorpioides</name>
    <dbReference type="NCBI Taxonomy" id="51811"/>
    <lineage>
        <taxon>Eukaryota</taxon>
        <taxon>Metazoa</taxon>
        <taxon>Ecdysozoa</taxon>
        <taxon>Arthropoda</taxon>
        <taxon>Chelicerata</taxon>
        <taxon>Arachnida</taxon>
        <taxon>Pseudoscorpiones</taxon>
        <taxon>Cheliferoidea</taxon>
        <taxon>Chernetidae</taxon>
        <taxon>Cordylochernes</taxon>
    </lineage>
</organism>
<evidence type="ECO:0000313" key="8">
    <source>
        <dbReference type="EMBL" id="UYV79126.1"/>
    </source>
</evidence>
<reference evidence="8 9" key="1">
    <citation type="submission" date="2022-01" db="EMBL/GenBank/DDBJ databases">
        <title>A chromosomal length assembly of Cordylochernes scorpioides.</title>
        <authorList>
            <person name="Zeh D."/>
            <person name="Zeh J."/>
        </authorList>
    </citation>
    <scope>NUCLEOTIDE SEQUENCE [LARGE SCALE GENOMIC DNA]</scope>
    <source>
        <strain evidence="8">IN4F17</strain>
        <tissue evidence="8">Whole Body</tissue>
    </source>
</reference>
<dbReference type="PANTHER" id="PTHR13866">
    <property type="entry name" value="SPARC OSTEONECTIN"/>
    <property type="match status" value="1"/>
</dbReference>
<evidence type="ECO:0000256" key="5">
    <source>
        <dbReference type="ARBA" id="ARBA00023157"/>
    </source>
</evidence>
<evidence type="ECO:0000256" key="4">
    <source>
        <dbReference type="ARBA" id="ARBA00022837"/>
    </source>
</evidence>
<evidence type="ECO:0000256" key="2">
    <source>
        <dbReference type="ARBA" id="ARBA00022525"/>
    </source>
</evidence>
<dbReference type="Pfam" id="PF10591">
    <property type="entry name" value="SPARC_Ca_bdg"/>
    <property type="match status" value="1"/>
</dbReference>
<keyword evidence="9" id="KW-1185">Reference proteome</keyword>
<dbReference type="InterPro" id="IPR019577">
    <property type="entry name" value="SPARC/Testican_Ca-bd-dom"/>
</dbReference>
<evidence type="ECO:0000256" key="6">
    <source>
        <dbReference type="ARBA" id="ARBA00023180"/>
    </source>
</evidence>
<dbReference type="PROSITE" id="PS00018">
    <property type="entry name" value="EF_HAND_1"/>
    <property type="match status" value="1"/>
</dbReference>
<dbReference type="Gene3D" id="3.30.60.30">
    <property type="match status" value="1"/>
</dbReference>
<dbReference type="PANTHER" id="PTHR13866:SF14">
    <property type="entry name" value="BM-40"/>
    <property type="match status" value="1"/>
</dbReference>
<feature type="domain" description="SPARC/Testican calcium-binding" evidence="7">
    <location>
        <begin position="141"/>
        <end position="251"/>
    </location>
</feature>